<dbReference type="SMART" id="SM00267">
    <property type="entry name" value="GGDEF"/>
    <property type="match status" value="1"/>
</dbReference>
<keyword evidence="3" id="KW-1133">Transmembrane helix</keyword>
<dbReference type="Pfam" id="PF00990">
    <property type="entry name" value="GGDEF"/>
    <property type="match status" value="1"/>
</dbReference>
<keyword evidence="3" id="KW-0472">Membrane</keyword>
<dbReference type="InterPro" id="IPR050469">
    <property type="entry name" value="Diguanylate_Cyclase"/>
</dbReference>
<dbReference type="NCBIfam" id="TIGR00254">
    <property type="entry name" value="GGDEF"/>
    <property type="match status" value="1"/>
</dbReference>
<dbReference type="GO" id="GO:0052621">
    <property type="term" value="F:diguanylate cyclase activity"/>
    <property type="evidence" value="ECO:0007669"/>
    <property type="project" value="UniProtKB-EC"/>
</dbReference>
<dbReference type="InterPro" id="IPR029787">
    <property type="entry name" value="Nucleotide_cyclase"/>
</dbReference>
<dbReference type="RefSeq" id="WP_271434953.1">
    <property type="nucleotide sequence ID" value="NZ_CP073355.1"/>
</dbReference>
<dbReference type="PANTHER" id="PTHR45138:SF9">
    <property type="entry name" value="DIGUANYLATE CYCLASE DGCM-RELATED"/>
    <property type="match status" value="1"/>
</dbReference>
<dbReference type="InterPro" id="IPR000160">
    <property type="entry name" value="GGDEF_dom"/>
</dbReference>
<dbReference type="PANTHER" id="PTHR45138">
    <property type="entry name" value="REGULATORY COMPONENTS OF SENSORY TRANSDUCTION SYSTEM"/>
    <property type="match status" value="1"/>
</dbReference>
<dbReference type="FunFam" id="3.30.70.270:FF:000001">
    <property type="entry name" value="Diguanylate cyclase domain protein"/>
    <property type="match status" value="1"/>
</dbReference>
<dbReference type="GO" id="GO:0005886">
    <property type="term" value="C:plasma membrane"/>
    <property type="evidence" value="ECO:0007669"/>
    <property type="project" value="TreeGrafter"/>
</dbReference>
<accession>A0AAX3BCS5</accession>
<organism evidence="5 6">
    <name type="scientific">Thermospira aquatica</name>
    <dbReference type="NCBI Taxonomy" id="2828656"/>
    <lineage>
        <taxon>Bacteria</taxon>
        <taxon>Pseudomonadati</taxon>
        <taxon>Spirochaetota</taxon>
        <taxon>Spirochaetia</taxon>
        <taxon>Brevinematales</taxon>
        <taxon>Thermospiraceae</taxon>
        <taxon>Thermospira</taxon>
    </lineage>
</organism>
<dbReference type="CDD" id="cd01949">
    <property type="entry name" value="GGDEF"/>
    <property type="match status" value="1"/>
</dbReference>
<dbReference type="GO" id="GO:0043709">
    <property type="term" value="P:cell adhesion involved in single-species biofilm formation"/>
    <property type="evidence" value="ECO:0007669"/>
    <property type="project" value="TreeGrafter"/>
</dbReference>
<sequence>MMMTSEFLLWLFGGLVVVLTGVLFCLGIGYFRLRQQIENQKVILTAINASEDIGYILSEILSLMYKVLQIPVAHALVTIAEETQLRILYPTKLEEGKIYHFFSSLSRSEMYQFLLQCISLTKNIFASRVLGSTKEVSLESLALFQRFQDYKNGEYLFLIIPIYDKEIAGLIVLEAESHHLFGYKNAKRLQKIMPLLNVAFSRVLLLWNLRQQSITDPLTGMLNKRQFVLMAEKLFSLSKRKEHPFALAILDIDNFKHINDSYGHHVGDIILKDIAELMMQQSRKSDYLFRIGGDEFCVLFSDIPSIEEIRVYSDRIYEAVKNYDQHKPNIVKEPITVSFGWAIEKNAENWVEVFEKADRHMYEQKRKHHENHWYS</sequence>
<protein>
    <recommendedName>
        <fullName evidence="1">diguanylate cyclase</fullName>
        <ecNumber evidence="1">2.7.7.65</ecNumber>
    </recommendedName>
</protein>
<gene>
    <name evidence="5" type="ORF">KDW03_10075</name>
</gene>
<dbReference type="AlphaFoldDB" id="A0AAX3BCS5"/>
<evidence type="ECO:0000259" key="4">
    <source>
        <dbReference type="PROSITE" id="PS50887"/>
    </source>
</evidence>
<evidence type="ECO:0000256" key="3">
    <source>
        <dbReference type="SAM" id="Phobius"/>
    </source>
</evidence>
<dbReference type="SUPFAM" id="SSF55073">
    <property type="entry name" value="Nucleotide cyclase"/>
    <property type="match status" value="1"/>
</dbReference>
<evidence type="ECO:0000313" key="5">
    <source>
        <dbReference type="EMBL" id="URA09819.1"/>
    </source>
</evidence>
<proteinExistence type="predicted"/>
<dbReference type="InterPro" id="IPR043128">
    <property type="entry name" value="Rev_trsase/Diguanyl_cyclase"/>
</dbReference>
<feature type="domain" description="GGDEF" evidence="4">
    <location>
        <begin position="243"/>
        <end position="375"/>
    </location>
</feature>
<evidence type="ECO:0000313" key="6">
    <source>
        <dbReference type="Proteomes" id="UP001056539"/>
    </source>
</evidence>
<comment type="catalytic activity">
    <reaction evidence="2">
        <text>2 GTP = 3',3'-c-di-GMP + 2 diphosphate</text>
        <dbReference type="Rhea" id="RHEA:24898"/>
        <dbReference type="ChEBI" id="CHEBI:33019"/>
        <dbReference type="ChEBI" id="CHEBI:37565"/>
        <dbReference type="ChEBI" id="CHEBI:58805"/>
        <dbReference type="EC" id="2.7.7.65"/>
    </reaction>
</comment>
<dbReference type="EMBL" id="CP073355">
    <property type="protein sequence ID" value="URA09819.1"/>
    <property type="molecule type" value="Genomic_DNA"/>
</dbReference>
<keyword evidence="6" id="KW-1185">Reference proteome</keyword>
<reference evidence="5" key="2">
    <citation type="submission" date="2022-06" db="EMBL/GenBank/DDBJ databases">
        <title>Thermospira aquatica gen. nov., sp. nov.</title>
        <authorList>
            <person name="Ben Ali Gam Z."/>
            <person name="Labat M."/>
        </authorList>
    </citation>
    <scope>NUCLEOTIDE SEQUENCE</scope>
    <source>
        <strain evidence="5">F1F22</strain>
    </source>
</reference>
<dbReference type="Proteomes" id="UP001056539">
    <property type="component" value="Chromosome"/>
</dbReference>
<keyword evidence="3" id="KW-0812">Transmembrane</keyword>
<dbReference type="Gene3D" id="3.30.70.270">
    <property type="match status" value="1"/>
</dbReference>
<evidence type="ECO:0000256" key="2">
    <source>
        <dbReference type="ARBA" id="ARBA00034247"/>
    </source>
</evidence>
<evidence type="ECO:0000256" key="1">
    <source>
        <dbReference type="ARBA" id="ARBA00012528"/>
    </source>
</evidence>
<feature type="transmembrane region" description="Helical" evidence="3">
    <location>
        <begin position="7"/>
        <end position="31"/>
    </location>
</feature>
<dbReference type="KEGG" id="taqu:KDW03_10075"/>
<reference evidence="5" key="1">
    <citation type="submission" date="2021-04" db="EMBL/GenBank/DDBJ databases">
        <authorList>
            <person name="Postec A."/>
        </authorList>
    </citation>
    <scope>NUCLEOTIDE SEQUENCE</scope>
    <source>
        <strain evidence="5">F1F22</strain>
    </source>
</reference>
<dbReference type="PROSITE" id="PS50887">
    <property type="entry name" value="GGDEF"/>
    <property type="match status" value="1"/>
</dbReference>
<dbReference type="GO" id="GO:1902201">
    <property type="term" value="P:negative regulation of bacterial-type flagellum-dependent cell motility"/>
    <property type="evidence" value="ECO:0007669"/>
    <property type="project" value="TreeGrafter"/>
</dbReference>
<name>A0AAX3BCS5_9SPIR</name>
<dbReference type="EC" id="2.7.7.65" evidence="1"/>